<organism evidence="2 3">
    <name type="scientific">Holdemanella biformis</name>
    <dbReference type="NCBI Taxonomy" id="1735"/>
    <lineage>
        <taxon>Bacteria</taxon>
        <taxon>Bacillati</taxon>
        <taxon>Bacillota</taxon>
        <taxon>Erysipelotrichia</taxon>
        <taxon>Erysipelotrichales</taxon>
        <taxon>Erysipelotrichaceae</taxon>
        <taxon>Holdemanella</taxon>
    </lineage>
</organism>
<dbReference type="Proteomes" id="UP000284651">
    <property type="component" value="Unassembled WGS sequence"/>
</dbReference>
<reference evidence="2 3" key="1">
    <citation type="submission" date="2018-08" db="EMBL/GenBank/DDBJ databases">
        <title>A genome reference for cultivated species of the human gut microbiota.</title>
        <authorList>
            <person name="Zou Y."/>
            <person name="Xue W."/>
            <person name="Luo G."/>
        </authorList>
    </citation>
    <scope>NUCLEOTIDE SEQUENCE [LARGE SCALE GENOMIC DNA]</scope>
    <source>
        <strain evidence="2 3">AF10-31</strain>
    </source>
</reference>
<evidence type="ECO:0000259" key="1">
    <source>
        <dbReference type="Pfam" id="PF20020"/>
    </source>
</evidence>
<sequence length="212" mass="24637">MLGSSRFAPKYFGAFFVILELKDNSADKKKKRNTFPPRSVSLAFSPPSHLKGMLMLHFYTTDNVTQNQEAYNTFIESFIPLLASVPCPKCGMIGLLILYGTHPRCFINEDMTRIKIMIQRVRCNNCGSTHVVLPTTVLPYFLHIILNIQNALKSDTEMNITYKDYLKRRFKFSALEPFPVFTRFYSTIHSIIKNRNKKRIYFGFFMSPTHLR</sequence>
<evidence type="ECO:0000313" key="2">
    <source>
        <dbReference type="EMBL" id="RGW71443.1"/>
    </source>
</evidence>
<dbReference type="Pfam" id="PF20020">
    <property type="entry name" value="DUF6431"/>
    <property type="match status" value="1"/>
</dbReference>
<gene>
    <name evidence="2" type="ORF">DWV56_12500</name>
</gene>
<dbReference type="AlphaFoldDB" id="A0A413CP57"/>
<comment type="caution">
    <text evidence="2">The sequence shown here is derived from an EMBL/GenBank/DDBJ whole genome shotgun (WGS) entry which is preliminary data.</text>
</comment>
<feature type="domain" description="DUF6431" evidence="1">
    <location>
        <begin position="87"/>
        <end position="163"/>
    </location>
</feature>
<name>A0A413CP57_9FIRM</name>
<accession>A0A413CP57</accession>
<proteinExistence type="predicted"/>
<evidence type="ECO:0000313" key="3">
    <source>
        <dbReference type="Proteomes" id="UP000284651"/>
    </source>
</evidence>
<dbReference type="InterPro" id="IPR045536">
    <property type="entry name" value="DUF6431"/>
</dbReference>
<protein>
    <recommendedName>
        <fullName evidence="1">DUF6431 domain-containing protein</fullName>
    </recommendedName>
</protein>
<dbReference type="EMBL" id="QSAT01000080">
    <property type="protein sequence ID" value="RGW71443.1"/>
    <property type="molecule type" value="Genomic_DNA"/>
</dbReference>